<dbReference type="GeneID" id="81360236"/>
<feature type="compositionally biased region" description="Low complexity" evidence="6">
    <location>
        <begin position="34"/>
        <end position="46"/>
    </location>
</feature>
<dbReference type="PANTHER" id="PTHR31845">
    <property type="entry name" value="FINGER DOMAIN PROTEIN, PUTATIVE-RELATED"/>
    <property type="match status" value="1"/>
</dbReference>
<dbReference type="OrthoDB" id="2595934at2759"/>
<evidence type="ECO:0008006" key="9">
    <source>
        <dbReference type="Google" id="ProtNLM"/>
    </source>
</evidence>
<organism evidence="7 8">
    <name type="scientific">Penicillium argentinense</name>
    <dbReference type="NCBI Taxonomy" id="1131581"/>
    <lineage>
        <taxon>Eukaryota</taxon>
        <taxon>Fungi</taxon>
        <taxon>Dikarya</taxon>
        <taxon>Ascomycota</taxon>
        <taxon>Pezizomycotina</taxon>
        <taxon>Eurotiomycetes</taxon>
        <taxon>Eurotiomycetidae</taxon>
        <taxon>Eurotiales</taxon>
        <taxon>Aspergillaceae</taxon>
        <taxon>Penicillium</taxon>
    </lineage>
</organism>
<gene>
    <name evidence="7" type="ORF">N7532_008765</name>
</gene>
<keyword evidence="8" id="KW-1185">Reference proteome</keyword>
<evidence type="ECO:0000313" key="7">
    <source>
        <dbReference type="EMBL" id="KAJ5090081.1"/>
    </source>
</evidence>
<dbReference type="RefSeq" id="XP_056472063.1">
    <property type="nucleotide sequence ID" value="XM_056621257.1"/>
</dbReference>
<feature type="region of interest" description="Disordered" evidence="6">
    <location>
        <begin position="28"/>
        <end position="52"/>
    </location>
</feature>
<dbReference type="AlphaFoldDB" id="A0A9W9EY82"/>
<dbReference type="EMBL" id="JAPQKI010000009">
    <property type="protein sequence ID" value="KAJ5090081.1"/>
    <property type="molecule type" value="Genomic_DNA"/>
</dbReference>
<evidence type="ECO:0000256" key="3">
    <source>
        <dbReference type="ARBA" id="ARBA00023125"/>
    </source>
</evidence>
<comment type="caution">
    <text evidence="7">The sequence shown here is derived from an EMBL/GenBank/DDBJ whole genome shotgun (WGS) entry which is preliminary data.</text>
</comment>
<comment type="subcellular location">
    <subcellularLocation>
        <location evidence="1">Nucleus</location>
    </subcellularLocation>
</comment>
<keyword evidence="4" id="KW-0804">Transcription</keyword>
<dbReference type="InterPro" id="IPR051089">
    <property type="entry name" value="prtT"/>
</dbReference>
<evidence type="ECO:0000256" key="5">
    <source>
        <dbReference type="ARBA" id="ARBA00023242"/>
    </source>
</evidence>
<sequence length="499" mass="56313">MALSDIKATLSSRSPNNTQLQLEGDLLTSKNSLSPTIPTPETSPSSAERTARDAPMSLIQEIKENMSLPTQTSPLRVASQDVIANGIVSEDVAFSKLSSRWLFMSTDPIDLRSKSSLLFGTCILAGIHITPALYGSETHQKLYKHVYDMLAQSQLVSGTSLDTIQALLIFSMWDLRPTRDHDHGNSWLLSGLAAMKVMMITRFENLFQASDGQEVSRSRELLRTWNLICLCHLQFSIGSGRPPVISRQYFEECAKILNYESYNARDELVVAGVELYRTLWELISSNEIRTDSVAWPEIERLRRRHEHIYHLDSSEPLRFAYSCTYLILTRRTLRHINESHAVEKGRSRPLNGETQKQEFIQFAVGHSHQVLNLFLSMSDLTTYIHPAYENLLCSFAMVTLAELADHVTNIFETTTLMEQAVSHIQRGGKAEPVSRWSLSIMKQHILGGNDEEAVISEDSDPIYGMNVAAGDILRSWEDVNWSIEQEFPSLEEVFFGGVL</sequence>
<dbReference type="CDD" id="cd12148">
    <property type="entry name" value="fungal_TF_MHR"/>
    <property type="match status" value="1"/>
</dbReference>
<evidence type="ECO:0000256" key="2">
    <source>
        <dbReference type="ARBA" id="ARBA00023015"/>
    </source>
</evidence>
<dbReference type="Proteomes" id="UP001149074">
    <property type="component" value="Unassembled WGS sequence"/>
</dbReference>
<dbReference type="PANTHER" id="PTHR31845:SF17">
    <property type="entry name" value="ZN(II)2CYS6 TRANSCRIPTION FACTOR (EUROFUNG)"/>
    <property type="match status" value="1"/>
</dbReference>
<proteinExistence type="predicted"/>
<protein>
    <recommendedName>
        <fullName evidence="9">Transcription factor domain-containing protein</fullName>
    </recommendedName>
</protein>
<evidence type="ECO:0000256" key="4">
    <source>
        <dbReference type="ARBA" id="ARBA00023163"/>
    </source>
</evidence>
<name>A0A9W9EY82_9EURO</name>
<evidence type="ECO:0000256" key="1">
    <source>
        <dbReference type="ARBA" id="ARBA00004123"/>
    </source>
</evidence>
<evidence type="ECO:0000256" key="6">
    <source>
        <dbReference type="SAM" id="MobiDB-lite"/>
    </source>
</evidence>
<accession>A0A9W9EY82</accession>
<dbReference type="GO" id="GO:0005634">
    <property type="term" value="C:nucleus"/>
    <property type="evidence" value="ECO:0007669"/>
    <property type="project" value="UniProtKB-SubCell"/>
</dbReference>
<evidence type="ECO:0000313" key="8">
    <source>
        <dbReference type="Proteomes" id="UP001149074"/>
    </source>
</evidence>
<keyword evidence="2" id="KW-0805">Transcription regulation</keyword>
<reference evidence="7" key="1">
    <citation type="submission" date="2022-11" db="EMBL/GenBank/DDBJ databases">
        <authorList>
            <person name="Petersen C."/>
        </authorList>
    </citation>
    <scope>NUCLEOTIDE SEQUENCE</scope>
    <source>
        <strain evidence="7">IBT 30761</strain>
    </source>
</reference>
<keyword evidence="5" id="KW-0539">Nucleus</keyword>
<reference evidence="7" key="2">
    <citation type="journal article" date="2023" name="IMA Fungus">
        <title>Comparative genomic study of the Penicillium genus elucidates a diverse pangenome and 15 lateral gene transfer events.</title>
        <authorList>
            <person name="Petersen C."/>
            <person name="Sorensen T."/>
            <person name="Nielsen M.R."/>
            <person name="Sondergaard T.E."/>
            <person name="Sorensen J.L."/>
            <person name="Fitzpatrick D.A."/>
            <person name="Frisvad J.C."/>
            <person name="Nielsen K.L."/>
        </authorList>
    </citation>
    <scope>NUCLEOTIDE SEQUENCE</scope>
    <source>
        <strain evidence="7">IBT 30761</strain>
    </source>
</reference>
<dbReference type="GO" id="GO:0000976">
    <property type="term" value="F:transcription cis-regulatory region binding"/>
    <property type="evidence" value="ECO:0007669"/>
    <property type="project" value="TreeGrafter"/>
</dbReference>
<dbReference type="GO" id="GO:0000981">
    <property type="term" value="F:DNA-binding transcription factor activity, RNA polymerase II-specific"/>
    <property type="evidence" value="ECO:0007669"/>
    <property type="project" value="TreeGrafter"/>
</dbReference>
<keyword evidence="3" id="KW-0238">DNA-binding</keyword>